<name>A0A225SYA9_9BURK</name>
<protein>
    <submittedName>
        <fullName evidence="2">Signal transduction protein</fullName>
    </submittedName>
</protein>
<accession>A0A225SYA9</accession>
<organism evidence="2 3">
    <name type="scientific">Herbaspirillum aquaticum</name>
    <dbReference type="NCBI Taxonomy" id="568783"/>
    <lineage>
        <taxon>Bacteria</taxon>
        <taxon>Pseudomonadati</taxon>
        <taxon>Pseudomonadota</taxon>
        <taxon>Betaproteobacteria</taxon>
        <taxon>Burkholderiales</taxon>
        <taxon>Oxalobacteraceae</taxon>
        <taxon>Herbaspirillum</taxon>
    </lineage>
</organism>
<evidence type="ECO:0000313" key="3">
    <source>
        <dbReference type="Proteomes" id="UP000214747"/>
    </source>
</evidence>
<comment type="caution">
    <text evidence="2">The sequence shown here is derived from an EMBL/GenBank/DDBJ whole genome shotgun (WGS) entry which is preliminary data.</text>
</comment>
<dbReference type="EMBL" id="NJGV01000002">
    <property type="protein sequence ID" value="OWY36279.1"/>
    <property type="molecule type" value="Genomic_DNA"/>
</dbReference>
<dbReference type="RefSeq" id="WP_088753821.1">
    <property type="nucleotide sequence ID" value="NZ_NJGV01000002.1"/>
</dbReference>
<dbReference type="Gene3D" id="1.10.3210.10">
    <property type="entry name" value="Hypothetical protein af1432"/>
    <property type="match status" value="1"/>
</dbReference>
<dbReference type="InterPro" id="IPR052340">
    <property type="entry name" value="RNase_Y/CdgJ"/>
</dbReference>
<evidence type="ECO:0000259" key="1">
    <source>
        <dbReference type="PROSITE" id="PS51833"/>
    </source>
</evidence>
<sequence length="399" mass="44240">MAVQDKSVPFPLVFLQPVADVHHVWTALSLHISPAVEDDNALLSRLFNEFDLHDALGGLSCIIPVRDPAIFAPEFRHEIPQGQLALRVPVEHCVDPGKIDALDWLYSRGFAIIADGLPAQGASVFPFVESMALDAGVGHLPETGQWLHRLRGPHLAENVGDAIQFDACRAEGFRWFSGDYALHPDSRLSQKNSISRARLLKLLELVARDADANELESLLKQDPALSYQLFKLVSSAAFGFSAHITNFTQAINLLGRRQLQRWLQLLLYARFPGDESANPLLPRAAARAAMMEAMAQKVECTQEELDRAFITGMFSLLDILLGMPLNDIIEPLKLPLDIVNALVYRTGRLGKLLDVVERSEDGRIPLRHVDLDAAGLDAEVYCRCLIQAFNWATRVSTEA</sequence>
<dbReference type="PROSITE" id="PS51833">
    <property type="entry name" value="HDOD"/>
    <property type="match status" value="1"/>
</dbReference>
<gene>
    <name evidence="2" type="ORF">CEJ45_03470</name>
</gene>
<feature type="domain" description="HDOD" evidence="1">
    <location>
        <begin position="192"/>
        <end position="380"/>
    </location>
</feature>
<proteinExistence type="predicted"/>
<dbReference type="PANTHER" id="PTHR33525:SF4">
    <property type="entry name" value="CYCLIC DI-GMP PHOSPHODIESTERASE CDGJ"/>
    <property type="match status" value="1"/>
</dbReference>
<keyword evidence="3" id="KW-1185">Reference proteome</keyword>
<evidence type="ECO:0000313" key="2">
    <source>
        <dbReference type="EMBL" id="OWY36279.1"/>
    </source>
</evidence>
<reference evidence="2 3" key="1">
    <citation type="journal article" date="2010" name="Int. J. Syst. Evol. Microbiol.">
        <title>Reclassification of Herbaspirillum putei as a later heterotypic synonym of Herbaspirillum huttiense, with the description of H. huttiense subsp. huttiense subsp. nov. and H. huttiense subsp. putei subsp. nov., comb. nov., and description of Herbaspirillum aquaticum sp. nov.</title>
        <authorList>
            <person name="Dobritsa A.P."/>
            <person name="Reddy M.C."/>
            <person name="Samadpour M."/>
        </authorList>
    </citation>
    <scope>NUCLEOTIDE SEQUENCE [LARGE SCALE GENOMIC DNA]</scope>
    <source>
        <strain evidence="2 3">IEH 4430</strain>
    </source>
</reference>
<dbReference type="AlphaFoldDB" id="A0A225SYA9"/>
<dbReference type="SUPFAM" id="SSF109604">
    <property type="entry name" value="HD-domain/PDEase-like"/>
    <property type="match status" value="1"/>
</dbReference>
<dbReference type="PANTHER" id="PTHR33525">
    <property type="match status" value="1"/>
</dbReference>
<dbReference type="Proteomes" id="UP000214747">
    <property type="component" value="Unassembled WGS sequence"/>
</dbReference>
<dbReference type="InterPro" id="IPR013976">
    <property type="entry name" value="HDOD"/>
</dbReference>
<dbReference type="Pfam" id="PF08668">
    <property type="entry name" value="HDOD"/>
    <property type="match status" value="1"/>
</dbReference>